<evidence type="ECO:0000313" key="6">
    <source>
        <dbReference type="EMBL" id="USR91964.1"/>
    </source>
</evidence>
<feature type="transmembrane region" description="Helical" evidence="5">
    <location>
        <begin position="60"/>
        <end position="79"/>
    </location>
</feature>
<dbReference type="Gene3D" id="1.20.1280.290">
    <property type="match status" value="1"/>
</dbReference>
<keyword evidence="3 5" id="KW-1133">Transmembrane helix</keyword>
<dbReference type="NCBIfam" id="NF037968">
    <property type="entry name" value="SemiSWEET_2"/>
    <property type="match status" value="1"/>
</dbReference>
<evidence type="ECO:0000256" key="5">
    <source>
        <dbReference type="SAM" id="Phobius"/>
    </source>
</evidence>
<evidence type="ECO:0000256" key="2">
    <source>
        <dbReference type="ARBA" id="ARBA00022692"/>
    </source>
</evidence>
<accession>A0ABY5ARX6</accession>
<sequence>MQDATILGLLAGTMTTIAYLPQLIKTWQSKSADDISWSMLIILCLGILLWLVYGTSVHDLPVICANILTLILSSTILGLKVHYRLRRASID</sequence>
<keyword evidence="7" id="KW-1185">Reference proteome</keyword>
<dbReference type="InterPro" id="IPR006603">
    <property type="entry name" value="PQ-loop_rpt"/>
</dbReference>
<dbReference type="Proteomes" id="UP001056708">
    <property type="component" value="Chromosome"/>
</dbReference>
<dbReference type="EMBL" id="CP098611">
    <property type="protein sequence ID" value="USR91964.1"/>
    <property type="molecule type" value="Genomic_DNA"/>
</dbReference>
<keyword evidence="4 5" id="KW-0472">Membrane</keyword>
<keyword evidence="2 5" id="KW-0812">Transmembrane</keyword>
<feature type="transmembrane region" description="Helical" evidence="5">
    <location>
        <begin position="36"/>
        <end position="54"/>
    </location>
</feature>
<feature type="transmembrane region" description="Helical" evidence="5">
    <location>
        <begin position="6"/>
        <end position="24"/>
    </location>
</feature>
<dbReference type="InterPro" id="IPR047662">
    <property type="entry name" value="SemiSWEET"/>
</dbReference>
<dbReference type="Pfam" id="PF04193">
    <property type="entry name" value="PQ-loop"/>
    <property type="match status" value="1"/>
</dbReference>
<name>A0ABY5ARX6_9CYAN</name>
<comment type="subcellular location">
    <subcellularLocation>
        <location evidence="1">Membrane</location>
        <topology evidence="1">Multi-pass membrane protein</topology>
    </subcellularLocation>
</comment>
<proteinExistence type="predicted"/>
<protein>
    <submittedName>
        <fullName evidence="6">SemiSWEET transporter</fullName>
    </submittedName>
</protein>
<evidence type="ECO:0000256" key="3">
    <source>
        <dbReference type="ARBA" id="ARBA00022989"/>
    </source>
</evidence>
<dbReference type="SMART" id="SM00679">
    <property type="entry name" value="CTNS"/>
    <property type="match status" value="1"/>
</dbReference>
<reference evidence="6" key="1">
    <citation type="submission" date="2022-06" db="EMBL/GenBank/DDBJ databases">
        <title>Genome sequence of Phormidium yuhuli AB48 isolated from an industrial photobioreactor environment.</title>
        <authorList>
            <person name="Qiu Y."/>
            <person name="Noonan A.J.C."/>
            <person name="Dofher K."/>
            <person name="Koch M."/>
            <person name="Kieft B."/>
            <person name="Lin X."/>
            <person name="Ziels R.M."/>
            <person name="Hallam S.J."/>
        </authorList>
    </citation>
    <scope>NUCLEOTIDE SEQUENCE</scope>
    <source>
        <strain evidence="6">AB48</strain>
    </source>
</reference>
<organism evidence="6 7">
    <name type="scientific">Phormidium yuhuli AB48</name>
    <dbReference type="NCBI Taxonomy" id="2940671"/>
    <lineage>
        <taxon>Bacteria</taxon>
        <taxon>Bacillati</taxon>
        <taxon>Cyanobacteriota</taxon>
        <taxon>Cyanophyceae</taxon>
        <taxon>Oscillatoriophycideae</taxon>
        <taxon>Oscillatoriales</taxon>
        <taxon>Oscillatoriaceae</taxon>
        <taxon>Phormidium</taxon>
        <taxon>Phormidium yuhuli</taxon>
    </lineage>
</organism>
<evidence type="ECO:0000256" key="1">
    <source>
        <dbReference type="ARBA" id="ARBA00004141"/>
    </source>
</evidence>
<gene>
    <name evidence="6" type="ORF">NEA10_04365</name>
</gene>
<evidence type="ECO:0000256" key="4">
    <source>
        <dbReference type="ARBA" id="ARBA00023136"/>
    </source>
</evidence>
<evidence type="ECO:0000313" key="7">
    <source>
        <dbReference type="Proteomes" id="UP001056708"/>
    </source>
</evidence>
<dbReference type="RefSeq" id="WP_159785454.1">
    <property type="nucleotide sequence ID" value="NZ_CP098611.1"/>
</dbReference>